<feature type="transmembrane region" description="Helical" evidence="7">
    <location>
        <begin position="341"/>
        <end position="359"/>
    </location>
</feature>
<evidence type="ECO:0000256" key="6">
    <source>
        <dbReference type="SAM" id="MobiDB-lite"/>
    </source>
</evidence>
<dbReference type="InterPro" id="IPR027469">
    <property type="entry name" value="Cation_efflux_TMD_sf"/>
</dbReference>
<dbReference type="GO" id="GO:0030026">
    <property type="term" value="P:intracellular manganese ion homeostasis"/>
    <property type="evidence" value="ECO:0007669"/>
    <property type="project" value="EnsemblPlants"/>
</dbReference>
<dbReference type="GO" id="GO:0010042">
    <property type="term" value="P:response to manganese ion"/>
    <property type="evidence" value="ECO:0007669"/>
    <property type="project" value="EnsemblPlants"/>
</dbReference>
<feature type="region of interest" description="Disordered" evidence="6">
    <location>
        <begin position="167"/>
        <end position="193"/>
    </location>
</feature>
<feature type="compositionally biased region" description="Acidic residues" evidence="6">
    <location>
        <begin position="169"/>
        <end position="193"/>
    </location>
</feature>
<dbReference type="Gene3D" id="1.20.1510.10">
    <property type="entry name" value="Cation efflux protein transmembrane domain"/>
    <property type="match status" value="1"/>
</dbReference>
<dbReference type="InterPro" id="IPR036837">
    <property type="entry name" value="Cation_efflux_CTD_sf"/>
</dbReference>
<evidence type="ECO:0000256" key="1">
    <source>
        <dbReference type="ARBA" id="ARBA00004141"/>
    </source>
</evidence>
<dbReference type="InterPro" id="IPR002524">
    <property type="entry name" value="Cation_efflux"/>
</dbReference>
<feature type="transmembrane region" description="Helical" evidence="7">
    <location>
        <begin position="271"/>
        <end position="292"/>
    </location>
</feature>
<dbReference type="Pfam" id="PF01545">
    <property type="entry name" value="Cation_efflux"/>
    <property type="match status" value="1"/>
</dbReference>
<sequence length="574" mass="62890">MDDDEEAKQLLLGRSSRGDEAFEWENGGGRGRRGGGGGVGGGGGGGGGGGRGGRGGGDVENGLVSLSIGFSNDDGLPPPPSPSPSPPPPPPPSLNGQEWRFQARRYEPTIRRQLELLQSANSSADGRTAWTRVNRGSRAAHAITEYYQGLSNQLGSFTKLDSVGRASEADDLEDDDDDNDAGDAGDDDDNDADVAFERYPSHVEGEIVSQSSERNHHHEGLSRRSPRRWKKRKEDEDEEEEAGRRRRKRHDHDSLAEPFEAGEKSAKQVWLAIRISNVANLILFVAKIFVTITSGSLAIMASTLDSLLDLLSGLILWFTARSMRTQNPYKYPIGKNRMQPLGIIIFASVMASVSLQVLVEGVSRLFVEGEGGGGQGQKMPSSQVPLVASVMIGVTVVKLALFVYCSSFENEIVKAYSQDHFFDVITNVMGLVAALLAQAFFWWMDAVGAILLALYTITNWSGTVAENARSLVGHSAPPEFLQKLTYLCWNHHQAVKQIDTVRAYSFGSHYFVEVDVVLPDDMKLREAHDIGEALQNKLEMLPEIERAFVHLDYECSHKPEHREAAWKTSRGILS</sequence>
<feature type="domain" description="Cation efflux protein transmembrane" evidence="8">
    <location>
        <begin position="275"/>
        <end position="472"/>
    </location>
</feature>
<feature type="domain" description="Cation efflux protein cytoplasmic" evidence="9">
    <location>
        <begin position="484"/>
        <end position="552"/>
    </location>
</feature>
<dbReference type="InterPro" id="IPR027470">
    <property type="entry name" value="Cation_efflux_CTD"/>
</dbReference>
<feature type="transmembrane region" description="Helical" evidence="7">
    <location>
        <begin position="424"/>
        <end position="444"/>
    </location>
</feature>
<keyword evidence="3 7" id="KW-0812">Transmembrane</keyword>
<feature type="compositionally biased region" description="Gly residues" evidence="6">
    <location>
        <begin position="26"/>
        <end position="59"/>
    </location>
</feature>
<gene>
    <name evidence="10" type="ORF">CBR_g12597</name>
</gene>
<evidence type="ECO:0000256" key="3">
    <source>
        <dbReference type="ARBA" id="ARBA00022692"/>
    </source>
</evidence>
<feature type="compositionally biased region" description="Pro residues" evidence="6">
    <location>
        <begin position="76"/>
        <end position="93"/>
    </location>
</feature>
<name>A0A388KS57_CHABU</name>
<evidence type="ECO:0000259" key="8">
    <source>
        <dbReference type="Pfam" id="PF01545"/>
    </source>
</evidence>
<dbReference type="NCBIfam" id="TIGR01297">
    <property type="entry name" value="CDF"/>
    <property type="match status" value="1"/>
</dbReference>
<dbReference type="FunFam" id="3.30.70.1350:FF:000005">
    <property type="entry name" value="Metal tolerance protein 4"/>
    <property type="match status" value="1"/>
</dbReference>
<feature type="region of interest" description="Disordered" evidence="6">
    <location>
        <begin position="205"/>
        <end position="258"/>
    </location>
</feature>
<dbReference type="Pfam" id="PF16916">
    <property type="entry name" value="ZT_dimer"/>
    <property type="match status" value="1"/>
</dbReference>
<dbReference type="Gramene" id="GBG72877">
    <property type="protein sequence ID" value="GBG72877"/>
    <property type="gene ID" value="CBR_g12597"/>
</dbReference>
<dbReference type="InterPro" id="IPR050291">
    <property type="entry name" value="CDF_Transporter"/>
</dbReference>
<keyword evidence="4 7" id="KW-1133">Transmembrane helix</keyword>
<dbReference type="PANTHER" id="PTHR43840:SF13">
    <property type="entry name" value="CATION EFFLUX PROTEIN CYTOPLASMIC DOMAIN-CONTAINING PROTEIN"/>
    <property type="match status" value="1"/>
</dbReference>
<dbReference type="EMBL" id="BFEA01000173">
    <property type="protein sequence ID" value="GBG72877.1"/>
    <property type="molecule type" value="Genomic_DNA"/>
</dbReference>
<comment type="subcellular location">
    <subcellularLocation>
        <location evidence="1">Membrane</location>
        <topology evidence="1">Multi-pass membrane protein</topology>
    </subcellularLocation>
</comment>
<evidence type="ECO:0000256" key="2">
    <source>
        <dbReference type="ARBA" id="ARBA00022448"/>
    </source>
</evidence>
<evidence type="ECO:0000313" key="10">
    <source>
        <dbReference type="EMBL" id="GBG72877.1"/>
    </source>
</evidence>
<feature type="region of interest" description="Disordered" evidence="6">
    <location>
        <begin position="1"/>
        <end position="106"/>
    </location>
</feature>
<dbReference type="InterPro" id="IPR058533">
    <property type="entry name" value="Cation_efflux_TM"/>
</dbReference>
<evidence type="ECO:0000256" key="7">
    <source>
        <dbReference type="SAM" id="Phobius"/>
    </source>
</evidence>
<keyword evidence="11" id="KW-1185">Reference proteome</keyword>
<feature type="transmembrane region" description="Helical" evidence="7">
    <location>
        <begin position="386"/>
        <end position="404"/>
    </location>
</feature>
<dbReference type="GO" id="GO:0046688">
    <property type="term" value="P:response to copper ion"/>
    <property type="evidence" value="ECO:0007669"/>
    <property type="project" value="EnsemblPlants"/>
</dbReference>
<dbReference type="GO" id="GO:0010486">
    <property type="term" value="F:manganese:proton antiporter activity"/>
    <property type="evidence" value="ECO:0007669"/>
    <property type="project" value="EnsemblPlants"/>
</dbReference>
<dbReference type="OrthoDB" id="78296at2759"/>
<dbReference type="AlphaFoldDB" id="A0A388KS57"/>
<accession>A0A388KS57</accession>
<keyword evidence="5 7" id="KW-0472">Membrane</keyword>
<dbReference type="SUPFAM" id="SSF161111">
    <property type="entry name" value="Cation efflux protein transmembrane domain-like"/>
    <property type="match status" value="1"/>
</dbReference>
<dbReference type="Proteomes" id="UP000265515">
    <property type="component" value="Unassembled WGS sequence"/>
</dbReference>
<feature type="compositionally biased region" description="Basic and acidic residues" evidence="6">
    <location>
        <begin position="213"/>
        <end position="222"/>
    </location>
</feature>
<protein>
    <submittedName>
        <fullName evidence="10">Uncharacterized protein</fullName>
    </submittedName>
</protein>
<organism evidence="10 11">
    <name type="scientific">Chara braunii</name>
    <name type="common">Braun's stonewort</name>
    <dbReference type="NCBI Taxonomy" id="69332"/>
    <lineage>
        <taxon>Eukaryota</taxon>
        <taxon>Viridiplantae</taxon>
        <taxon>Streptophyta</taxon>
        <taxon>Charophyceae</taxon>
        <taxon>Charales</taxon>
        <taxon>Characeae</taxon>
        <taxon>Chara</taxon>
    </lineage>
</organism>
<dbReference type="GO" id="GO:0005794">
    <property type="term" value="C:Golgi apparatus"/>
    <property type="evidence" value="ECO:0007669"/>
    <property type="project" value="EnsemblPlants"/>
</dbReference>
<dbReference type="FunFam" id="1.20.1510.10:FF:000005">
    <property type="entry name" value="Putative Cation diffusion facilitator 1"/>
    <property type="match status" value="1"/>
</dbReference>
<evidence type="ECO:0000259" key="9">
    <source>
        <dbReference type="Pfam" id="PF16916"/>
    </source>
</evidence>
<evidence type="ECO:0000313" key="11">
    <source>
        <dbReference type="Proteomes" id="UP000265515"/>
    </source>
</evidence>
<dbReference type="STRING" id="69332.A0A388KS57"/>
<dbReference type="GO" id="GO:0016020">
    <property type="term" value="C:membrane"/>
    <property type="evidence" value="ECO:0007669"/>
    <property type="project" value="UniProtKB-SubCell"/>
</dbReference>
<dbReference type="GO" id="GO:0005770">
    <property type="term" value="C:late endosome"/>
    <property type="evidence" value="ECO:0007669"/>
    <property type="project" value="EnsemblPlants"/>
</dbReference>
<comment type="caution">
    <text evidence="10">The sequence shown here is derived from an EMBL/GenBank/DDBJ whole genome shotgun (WGS) entry which is preliminary data.</text>
</comment>
<dbReference type="PANTHER" id="PTHR43840">
    <property type="entry name" value="MITOCHONDRIAL METAL TRANSPORTER 1-RELATED"/>
    <property type="match status" value="1"/>
</dbReference>
<dbReference type="SUPFAM" id="SSF160240">
    <property type="entry name" value="Cation efflux protein cytoplasmic domain-like"/>
    <property type="match status" value="1"/>
</dbReference>
<feature type="transmembrane region" description="Helical" evidence="7">
    <location>
        <begin position="298"/>
        <end position="320"/>
    </location>
</feature>
<dbReference type="Gene3D" id="3.30.70.1350">
    <property type="entry name" value="Cation efflux protein, cytoplasmic domain"/>
    <property type="match status" value="1"/>
</dbReference>
<evidence type="ECO:0000256" key="4">
    <source>
        <dbReference type="ARBA" id="ARBA00022989"/>
    </source>
</evidence>
<reference evidence="10 11" key="1">
    <citation type="journal article" date="2018" name="Cell">
        <title>The Chara Genome: Secondary Complexity and Implications for Plant Terrestrialization.</title>
        <authorList>
            <person name="Nishiyama T."/>
            <person name="Sakayama H."/>
            <person name="Vries J.D."/>
            <person name="Buschmann H."/>
            <person name="Saint-Marcoux D."/>
            <person name="Ullrich K.K."/>
            <person name="Haas F.B."/>
            <person name="Vanderstraeten L."/>
            <person name="Becker D."/>
            <person name="Lang D."/>
            <person name="Vosolsobe S."/>
            <person name="Rombauts S."/>
            <person name="Wilhelmsson P.K.I."/>
            <person name="Janitza P."/>
            <person name="Kern R."/>
            <person name="Heyl A."/>
            <person name="Rumpler F."/>
            <person name="Villalobos L.I.A.C."/>
            <person name="Clay J.M."/>
            <person name="Skokan R."/>
            <person name="Toyoda A."/>
            <person name="Suzuki Y."/>
            <person name="Kagoshima H."/>
            <person name="Schijlen E."/>
            <person name="Tajeshwar N."/>
            <person name="Catarino B."/>
            <person name="Hetherington A.J."/>
            <person name="Saltykova A."/>
            <person name="Bonnot C."/>
            <person name="Breuninger H."/>
            <person name="Symeonidi A."/>
            <person name="Radhakrishnan G.V."/>
            <person name="Van Nieuwerburgh F."/>
            <person name="Deforce D."/>
            <person name="Chang C."/>
            <person name="Karol K.G."/>
            <person name="Hedrich R."/>
            <person name="Ulvskov P."/>
            <person name="Glockner G."/>
            <person name="Delwiche C.F."/>
            <person name="Petrasek J."/>
            <person name="Van de Peer Y."/>
            <person name="Friml J."/>
            <person name="Beilby M."/>
            <person name="Dolan L."/>
            <person name="Kohara Y."/>
            <person name="Sugano S."/>
            <person name="Fujiyama A."/>
            <person name="Delaux P.-M."/>
            <person name="Quint M."/>
            <person name="TheiBen G."/>
            <person name="Hagemann M."/>
            <person name="Harholt J."/>
            <person name="Dunand C."/>
            <person name="Zachgo S."/>
            <person name="Langdale J."/>
            <person name="Maumus F."/>
            <person name="Straeten D.V.D."/>
            <person name="Gould S.B."/>
            <person name="Rensing S.A."/>
        </authorList>
    </citation>
    <scope>NUCLEOTIDE SEQUENCE [LARGE SCALE GENOMIC DNA]</scope>
    <source>
        <strain evidence="10 11">S276</strain>
    </source>
</reference>
<keyword evidence="2" id="KW-0813">Transport</keyword>
<proteinExistence type="predicted"/>
<evidence type="ECO:0000256" key="5">
    <source>
        <dbReference type="ARBA" id="ARBA00023136"/>
    </source>
</evidence>